<dbReference type="InterPro" id="IPR030678">
    <property type="entry name" value="Peptide/Ni-bd"/>
</dbReference>
<dbReference type="PANTHER" id="PTHR30290">
    <property type="entry name" value="PERIPLASMIC BINDING COMPONENT OF ABC TRANSPORTER"/>
    <property type="match status" value="1"/>
</dbReference>
<dbReference type="Pfam" id="PF00496">
    <property type="entry name" value="SBP_bac_5"/>
    <property type="match status" value="1"/>
</dbReference>
<evidence type="ECO:0000256" key="1">
    <source>
        <dbReference type="SAM" id="Phobius"/>
    </source>
</evidence>
<feature type="domain" description="Solute-binding protein family 5" evidence="2">
    <location>
        <begin position="114"/>
        <end position="474"/>
    </location>
</feature>
<dbReference type="InterPro" id="IPR039424">
    <property type="entry name" value="SBP_5"/>
</dbReference>
<reference evidence="4" key="1">
    <citation type="journal article" date="2019" name="Int. J. Syst. Evol. Microbiol.">
        <title>The Global Catalogue of Microorganisms (GCM) 10K type strain sequencing project: providing services to taxonomists for standard genome sequencing and annotation.</title>
        <authorList>
            <consortium name="The Broad Institute Genomics Platform"/>
            <consortium name="The Broad Institute Genome Sequencing Center for Infectious Disease"/>
            <person name="Wu L."/>
            <person name="Ma J."/>
        </authorList>
    </citation>
    <scope>NUCLEOTIDE SEQUENCE [LARGE SCALE GENOMIC DNA]</scope>
    <source>
        <strain evidence="4">CGMCC 1.10363</strain>
    </source>
</reference>
<organism evidence="3 4">
    <name type="scientific">Gryllotalpicola reticulitermitis</name>
    <dbReference type="NCBI Taxonomy" id="1184153"/>
    <lineage>
        <taxon>Bacteria</taxon>
        <taxon>Bacillati</taxon>
        <taxon>Actinomycetota</taxon>
        <taxon>Actinomycetes</taxon>
        <taxon>Micrococcales</taxon>
        <taxon>Microbacteriaceae</taxon>
        <taxon>Gryllotalpicola</taxon>
    </lineage>
</organism>
<feature type="transmembrane region" description="Helical" evidence="1">
    <location>
        <begin position="28"/>
        <end position="47"/>
    </location>
</feature>
<dbReference type="InterPro" id="IPR006311">
    <property type="entry name" value="TAT_signal"/>
</dbReference>
<dbReference type="Gene3D" id="3.10.105.10">
    <property type="entry name" value="Dipeptide-binding Protein, Domain 3"/>
    <property type="match status" value="1"/>
</dbReference>
<dbReference type="Gene3D" id="3.90.76.10">
    <property type="entry name" value="Dipeptide-binding Protein, Domain 1"/>
    <property type="match status" value="1"/>
</dbReference>
<keyword evidence="1" id="KW-0472">Membrane</keyword>
<protein>
    <submittedName>
        <fullName evidence="3">ABC transporter substrate-binding protein</fullName>
    </submittedName>
</protein>
<proteinExistence type="predicted"/>
<gene>
    <name evidence="3" type="ORF">ACFOYW_10575</name>
</gene>
<keyword evidence="1" id="KW-1133">Transmembrane helix</keyword>
<dbReference type="CDD" id="cd00995">
    <property type="entry name" value="PBP2_NikA_DppA_OppA_like"/>
    <property type="match status" value="1"/>
</dbReference>
<accession>A0ABV8Q660</accession>
<dbReference type="InterPro" id="IPR000914">
    <property type="entry name" value="SBP_5_dom"/>
</dbReference>
<dbReference type="PROSITE" id="PS51318">
    <property type="entry name" value="TAT"/>
    <property type="match status" value="1"/>
</dbReference>
<comment type="caution">
    <text evidence="3">The sequence shown here is derived from an EMBL/GenBank/DDBJ whole genome shotgun (WGS) entry which is preliminary data.</text>
</comment>
<dbReference type="SUPFAM" id="SSF53850">
    <property type="entry name" value="Periplasmic binding protein-like II"/>
    <property type="match status" value="1"/>
</dbReference>
<dbReference type="RefSeq" id="WP_390228898.1">
    <property type="nucleotide sequence ID" value="NZ_JBHSCN010000005.1"/>
</dbReference>
<sequence length="572" mass="60970">MTAQLCPDCGRSDCPSLLIRHTMTRRSVLRAAGVGAFGAATAFVLAACTSGGGSASTSSASAGAVKAGTGTATMAIFGSIGPCLMPNLTNNGNARAVTQCFGSSLLAYDEKMDFIPSLASKYTVSSDGTQYTFDLRKGVKWSDGTPFTADDIEAAITAMTDPQTTTNWITYVSPIAGTSDRKAGKSATIGYKKVDDTTFTVTLSAPNASFLDLFGTQFQPLPAHIVSKIAPTDLNTGTFAQAPNVTIGPFYMTSRSGDDDMEMARNPHFWGGTVGLAKLVVKSMTETNGVTAILAGEVDVIPAESVAEIAPSDVETLSSNSAIKVVKYQNSTCQTLYMNEHTLFSDKRVRQAVIYALDRKGMIKTVLDGDGIVADSVYPPFSKYYDAKVITKYTQNVKKAKQLLSDAGWDASKTVNFIVPTGDTTVTQASVIIQQQLKTIGMNVQIQQVDNNTAISRANQQHNFDLTILANVGVNNLDVSRRFSTAAWKTGVNSGGYSNPQLDQLMAQAVTKSAFSDQKPLTDQIQQLISQEVPTVMLWYRDSIAAVDTAKVTNVVPQRGGAWLQAAKWGSA</sequence>
<keyword evidence="4" id="KW-1185">Reference proteome</keyword>
<dbReference type="Gene3D" id="3.40.190.10">
    <property type="entry name" value="Periplasmic binding protein-like II"/>
    <property type="match status" value="1"/>
</dbReference>
<dbReference type="Proteomes" id="UP001595900">
    <property type="component" value="Unassembled WGS sequence"/>
</dbReference>
<name>A0ABV8Q660_9MICO</name>
<dbReference type="PIRSF" id="PIRSF002741">
    <property type="entry name" value="MppA"/>
    <property type="match status" value="1"/>
</dbReference>
<evidence type="ECO:0000313" key="4">
    <source>
        <dbReference type="Proteomes" id="UP001595900"/>
    </source>
</evidence>
<evidence type="ECO:0000313" key="3">
    <source>
        <dbReference type="EMBL" id="MFC4243820.1"/>
    </source>
</evidence>
<dbReference type="EMBL" id="JBHSCN010000005">
    <property type="protein sequence ID" value="MFC4243820.1"/>
    <property type="molecule type" value="Genomic_DNA"/>
</dbReference>
<evidence type="ECO:0000259" key="2">
    <source>
        <dbReference type="Pfam" id="PF00496"/>
    </source>
</evidence>
<keyword evidence="1" id="KW-0812">Transmembrane</keyword>